<dbReference type="InterPro" id="IPR002881">
    <property type="entry name" value="DUF58"/>
</dbReference>
<dbReference type="EMBL" id="DSGB01000007">
    <property type="protein sequence ID" value="HER97293.1"/>
    <property type="molecule type" value="Genomic_DNA"/>
</dbReference>
<dbReference type="InterPro" id="IPR036465">
    <property type="entry name" value="vWFA_dom_sf"/>
</dbReference>
<dbReference type="CDD" id="cd00198">
    <property type="entry name" value="vWFA"/>
    <property type="match status" value="1"/>
</dbReference>
<evidence type="ECO:0000313" key="2">
    <source>
        <dbReference type="EMBL" id="HER97293.1"/>
    </source>
</evidence>
<reference evidence="2" key="1">
    <citation type="journal article" date="2020" name="mSystems">
        <title>Genome- and Community-Level Interaction Insights into Carbon Utilization and Element Cycling Functions of Hydrothermarchaeota in Hydrothermal Sediment.</title>
        <authorList>
            <person name="Zhou Z."/>
            <person name="Liu Y."/>
            <person name="Xu W."/>
            <person name="Pan J."/>
            <person name="Luo Z.H."/>
            <person name="Li M."/>
        </authorList>
    </citation>
    <scope>NUCLEOTIDE SEQUENCE [LARGE SCALE GENOMIC DNA]</scope>
    <source>
        <strain evidence="2">SpSt-143</strain>
    </source>
</reference>
<organism evidence="2">
    <name type="scientific">Rhodothermus marinus</name>
    <name type="common">Rhodothermus obamensis</name>
    <dbReference type="NCBI Taxonomy" id="29549"/>
    <lineage>
        <taxon>Bacteria</taxon>
        <taxon>Pseudomonadati</taxon>
        <taxon>Rhodothermota</taxon>
        <taxon>Rhodothermia</taxon>
        <taxon>Rhodothermales</taxon>
        <taxon>Rhodothermaceae</taxon>
        <taxon>Rhodothermus</taxon>
    </lineage>
</organism>
<evidence type="ECO:0000259" key="1">
    <source>
        <dbReference type="SMART" id="SM00327"/>
    </source>
</evidence>
<name>A0A7V2B2X6_RHOMR</name>
<dbReference type="SUPFAM" id="SSF53300">
    <property type="entry name" value="vWA-like"/>
    <property type="match status" value="1"/>
</dbReference>
<proteinExistence type="predicted"/>
<dbReference type="SMART" id="SM00327">
    <property type="entry name" value="VWA"/>
    <property type="match status" value="1"/>
</dbReference>
<dbReference type="Pfam" id="PF01882">
    <property type="entry name" value="DUF58"/>
    <property type="match status" value="1"/>
</dbReference>
<dbReference type="Gene3D" id="3.40.50.410">
    <property type="entry name" value="von Willebrand factor, type A domain"/>
    <property type="match status" value="1"/>
</dbReference>
<comment type="caution">
    <text evidence="2">The sequence shown here is derived from an EMBL/GenBank/DDBJ whole genome shotgun (WGS) entry which is preliminary data.</text>
</comment>
<gene>
    <name evidence="2" type="ORF">ENO59_12450</name>
</gene>
<dbReference type="InterPro" id="IPR002035">
    <property type="entry name" value="VWF_A"/>
</dbReference>
<accession>A0A7V2B2X6</accession>
<dbReference type="PANTHER" id="PTHR33608">
    <property type="entry name" value="BLL2464 PROTEIN"/>
    <property type="match status" value="1"/>
</dbReference>
<dbReference type="PANTHER" id="PTHR33608:SF7">
    <property type="entry name" value="DUF58 DOMAIN-CONTAINING PROTEIN"/>
    <property type="match status" value="1"/>
</dbReference>
<feature type="domain" description="VWFA" evidence="1">
    <location>
        <begin position="84"/>
        <end position="263"/>
    </location>
</feature>
<sequence>MTRPPTLQYLDPSVLSRLKNMELRARLIVEGFITGLHRSPYHGFSVEFAEHRPYNPGDELRRIDWKVYGKTDRFYVKQYEEETNLRHYVVLDTSPSMRYRYRSPLTKLEYGAYLAAALHFLMLRQRDATGLIAFDERVHTLLPPRSKPGYLHTLLAHLERLVRAEGNATTTRTAVAPVLHEVAERLPRRGLVVLITDLFDNAAAHEELLRALRHLRHRGHEVLVFHVLEAATERRLELPDRPLRLVDMETGETLTLHPAQFRQAYIQALQQFTEHFRRRCLEHRIDFVELDTAQPYDAALMAYLNKRQRLS</sequence>
<dbReference type="AlphaFoldDB" id="A0A7V2B2X6"/>
<protein>
    <submittedName>
        <fullName evidence="2">DUF58 domain-containing protein</fullName>
    </submittedName>
</protein>